<keyword evidence="5" id="KW-1185">Reference proteome</keyword>
<dbReference type="PROSITE" id="PS50157">
    <property type="entry name" value="ZINC_FINGER_C2H2_2"/>
    <property type="match status" value="1"/>
</dbReference>
<feature type="domain" description="C2H2-type" evidence="3">
    <location>
        <begin position="109"/>
        <end position="137"/>
    </location>
</feature>
<feature type="region of interest" description="Disordered" evidence="2">
    <location>
        <begin position="192"/>
        <end position="278"/>
    </location>
</feature>
<evidence type="ECO:0000256" key="1">
    <source>
        <dbReference type="PROSITE-ProRule" id="PRU00042"/>
    </source>
</evidence>
<dbReference type="EMBL" id="OZ019902">
    <property type="protein sequence ID" value="CAK9195115.1"/>
    <property type="molecule type" value="Genomic_DNA"/>
</dbReference>
<keyword evidence="1" id="KW-0862">Zinc</keyword>
<dbReference type="Proteomes" id="UP001497512">
    <property type="component" value="Chromosome 10"/>
</dbReference>
<name>A0ABP0TFU5_9BRYO</name>
<proteinExistence type="predicted"/>
<evidence type="ECO:0000313" key="5">
    <source>
        <dbReference type="Proteomes" id="UP001497512"/>
    </source>
</evidence>
<sequence>MKEITQASSCNHPLRNEFLGKLRQNAFILDTRVLTSQQLLLTKTSPPGWVEGVLAGKDGRERVRKCTFKQCRQGPFEGYFTESEFEYMLIEVHQFCRRSQCGRTSRIPFFCMYCEEDFKDKGTLSYHRIKNECSKRPPGGGQYLKMYPFCDKTEIKAVFEKHKLQYPVLPPPPPPEDDDAAATQGQDFKVLHRHKGESEKQKKWVNGVKETKRKEKVDKSKVKSSKKDNIEAKGTGVSSPLVDSETDTNFEDTPRQQKKSRREKEQCSIEPRLPQVNRAKSQEANFLAGPSQQSSTIHPTKTKLLPLHPVPDCKEAHAVPTIPSLKPHRALPEMELCLPTTREELEANARRAAQKKFPLELNVGNDANLSPSVDCCPPSGLYLLAEHTSEIINSELLKDLQAAMDAMLSLQSQDILAERIFKAYGQYLFRTDVGAPGSTNNDQYIVKTVKAFQKKHGEADPLARKEEIKAFQLYLTAKGKQQELWDAAEAKNHLMLIKQDEFIRKELEKWDKAECMKKESNNWGWSPLFQFLKMNSITSGPTLMWTPSAPWQHTSEELLALVEACDVTASEYIPCPPLVRVLKLIQFSTVGGLVPLCCPFRGLSKQKIAHVLLNQSKSVHFTIAVDNLIDVGFLYFPHMDMNDNIAEDIRKDLLGLLGYLSSSQEELIDLTWRWLVRSFCRAVVDMVKMGQRIELELLWLRPVEGPNEVAGKQEATAVFYDILQMRESLDMGWIFVQSADYNQDHKDKLIEALRGFHTATANFTQSVLATQPPPTSTVCGAADSMEGGVVPAVTDVTNVTPDIGTLLPEWSLTSVGNFMDMSKDSQTVPIHDEGHAGPPVEIPMHRSVMPSTEKHILDWHVLQPGALYPDLGGDAGLQGSPCKTWSRTKPKTLPYIARGLGLHLGIRAGSSMRLMPDLNAWQESDVRNDTYYAALGVQAVSLSAMANH</sequence>
<reference evidence="4" key="1">
    <citation type="submission" date="2024-02" db="EMBL/GenBank/DDBJ databases">
        <authorList>
            <consortium name="ELIXIR-Norway"/>
            <consortium name="Elixir Norway"/>
        </authorList>
    </citation>
    <scope>NUCLEOTIDE SEQUENCE</scope>
</reference>
<accession>A0ABP0TFU5</accession>
<evidence type="ECO:0000313" key="4">
    <source>
        <dbReference type="EMBL" id="CAK9195115.1"/>
    </source>
</evidence>
<evidence type="ECO:0000259" key="3">
    <source>
        <dbReference type="PROSITE" id="PS50157"/>
    </source>
</evidence>
<dbReference type="InterPro" id="IPR013087">
    <property type="entry name" value="Znf_C2H2_type"/>
</dbReference>
<organism evidence="4 5">
    <name type="scientific">Sphagnum troendelagicum</name>
    <dbReference type="NCBI Taxonomy" id="128251"/>
    <lineage>
        <taxon>Eukaryota</taxon>
        <taxon>Viridiplantae</taxon>
        <taxon>Streptophyta</taxon>
        <taxon>Embryophyta</taxon>
        <taxon>Bryophyta</taxon>
        <taxon>Sphagnophytina</taxon>
        <taxon>Sphagnopsida</taxon>
        <taxon>Sphagnales</taxon>
        <taxon>Sphagnaceae</taxon>
        <taxon>Sphagnum</taxon>
    </lineage>
</organism>
<evidence type="ECO:0000256" key="2">
    <source>
        <dbReference type="SAM" id="MobiDB-lite"/>
    </source>
</evidence>
<gene>
    <name evidence="4" type="ORF">CSSPTR1EN2_LOCUS2863</name>
</gene>
<protein>
    <recommendedName>
        <fullName evidence="3">C2H2-type domain-containing protein</fullName>
    </recommendedName>
</protein>
<feature type="compositionally biased region" description="Basic and acidic residues" evidence="2">
    <location>
        <begin position="209"/>
        <end position="231"/>
    </location>
</feature>
<keyword evidence="1" id="KW-0479">Metal-binding</keyword>
<keyword evidence="1" id="KW-0863">Zinc-finger</keyword>